<gene>
    <name evidence="6" type="ORF">GCM10009827_031910</name>
</gene>
<evidence type="ECO:0000256" key="1">
    <source>
        <dbReference type="ARBA" id="ARBA00004141"/>
    </source>
</evidence>
<dbReference type="Pfam" id="PF13564">
    <property type="entry name" value="DoxX_2"/>
    <property type="match status" value="1"/>
</dbReference>
<evidence type="ECO:0008006" key="8">
    <source>
        <dbReference type="Google" id="ProtNLM"/>
    </source>
</evidence>
<sequence>MSAAYVTVALVTATANLFSGTCAVLRFRPILPGMAAAGVPVSWLTFPIGVLKLAGAAGLLAGLAGPAVLGTAAAAGLVLFFVCAVYTHLRAADLSAQFALAIGFLALAATTLALDPTLHVG</sequence>
<protein>
    <recommendedName>
        <fullName evidence="8">DoxX-like protein</fullName>
    </recommendedName>
</protein>
<evidence type="ECO:0000256" key="2">
    <source>
        <dbReference type="ARBA" id="ARBA00022692"/>
    </source>
</evidence>
<dbReference type="EMBL" id="BAAAQD010000005">
    <property type="protein sequence ID" value="GAA1514775.1"/>
    <property type="molecule type" value="Genomic_DNA"/>
</dbReference>
<feature type="transmembrane region" description="Helical" evidence="5">
    <location>
        <begin position="68"/>
        <end position="89"/>
    </location>
</feature>
<organism evidence="6 7">
    <name type="scientific">Dactylosporangium maewongense</name>
    <dbReference type="NCBI Taxonomy" id="634393"/>
    <lineage>
        <taxon>Bacteria</taxon>
        <taxon>Bacillati</taxon>
        <taxon>Actinomycetota</taxon>
        <taxon>Actinomycetes</taxon>
        <taxon>Micromonosporales</taxon>
        <taxon>Micromonosporaceae</taxon>
        <taxon>Dactylosporangium</taxon>
    </lineage>
</organism>
<reference evidence="6 7" key="1">
    <citation type="journal article" date="2019" name="Int. J. Syst. Evol. Microbiol.">
        <title>The Global Catalogue of Microorganisms (GCM) 10K type strain sequencing project: providing services to taxonomists for standard genome sequencing and annotation.</title>
        <authorList>
            <consortium name="The Broad Institute Genomics Platform"/>
            <consortium name="The Broad Institute Genome Sequencing Center for Infectious Disease"/>
            <person name="Wu L."/>
            <person name="Ma J."/>
        </authorList>
    </citation>
    <scope>NUCLEOTIDE SEQUENCE [LARGE SCALE GENOMIC DNA]</scope>
    <source>
        <strain evidence="6 7">JCM 15933</strain>
    </source>
</reference>
<keyword evidence="7" id="KW-1185">Reference proteome</keyword>
<comment type="subcellular location">
    <subcellularLocation>
        <location evidence="1">Membrane</location>
        <topology evidence="1">Multi-pass membrane protein</topology>
    </subcellularLocation>
</comment>
<evidence type="ECO:0000313" key="7">
    <source>
        <dbReference type="Proteomes" id="UP001501470"/>
    </source>
</evidence>
<dbReference type="Proteomes" id="UP001501470">
    <property type="component" value="Unassembled WGS sequence"/>
</dbReference>
<evidence type="ECO:0000256" key="4">
    <source>
        <dbReference type="ARBA" id="ARBA00023136"/>
    </source>
</evidence>
<name>A0ABN2AAY2_9ACTN</name>
<evidence type="ECO:0000256" key="3">
    <source>
        <dbReference type="ARBA" id="ARBA00022989"/>
    </source>
</evidence>
<feature type="transmembrane region" description="Helical" evidence="5">
    <location>
        <begin position="95"/>
        <end position="114"/>
    </location>
</feature>
<accession>A0ABN2AAY2</accession>
<evidence type="ECO:0000256" key="5">
    <source>
        <dbReference type="SAM" id="Phobius"/>
    </source>
</evidence>
<keyword evidence="2 5" id="KW-0812">Transmembrane</keyword>
<keyword evidence="3 5" id="KW-1133">Transmembrane helix</keyword>
<feature type="transmembrane region" description="Helical" evidence="5">
    <location>
        <begin position="43"/>
        <end position="61"/>
    </location>
</feature>
<evidence type="ECO:0000313" key="6">
    <source>
        <dbReference type="EMBL" id="GAA1514775.1"/>
    </source>
</evidence>
<dbReference type="RefSeq" id="WP_344502671.1">
    <property type="nucleotide sequence ID" value="NZ_BAAAQD010000005.1"/>
</dbReference>
<keyword evidence="4 5" id="KW-0472">Membrane</keyword>
<proteinExistence type="predicted"/>
<comment type="caution">
    <text evidence="6">The sequence shown here is derived from an EMBL/GenBank/DDBJ whole genome shotgun (WGS) entry which is preliminary data.</text>
</comment>
<dbReference type="InterPro" id="IPR032808">
    <property type="entry name" value="DoxX"/>
</dbReference>